<dbReference type="SUPFAM" id="SSF49764">
    <property type="entry name" value="HSP20-like chaperones"/>
    <property type="match status" value="1"/>
</dbReference>
<evidence type="ECO:0000313" key="5">
    <source>
        <dbReference type="Proteomes" id="UP000184480"/>
    </source>
</evidence>
<evidence type="ECO:0000256" key="1">
    <source>
        <dbReference type="PROSITE-ProRule" id="PRU00285"/>
    </source>
</evidence>
<name>A0A1M5A106_9BACT</name>
<dbReference type="Proteomes" id="UP000184480">
    <property type="component" value="Unassembled WGS sequence"/>
</dbReference>
<gene>
    <name evidence="4" type="ORF">SAMN05444362_104253</name>
</gene>
<dbReference type="PROSITE" id="PS01031">
    <property type="entry name" value="SHSP"/>
    <property type="match status" value="1"/>
</dbReference>
<comment type="similarity">
    <text evidence="1 2">Belongs to the small heat shock protein (HSP20) family.</text>
</comment>
<dbReference type="AlphaFoldDB" id="A0A1M5A106"/>
<accession>A0A1M5A106</accession>
<proteinExistence type="inferred from homology"/>
<dbReference type="OrthoDB" id="9814487at2"/>
<dbReference type="CDD" id="cd00298">
    <property type="entry name" value="ACD_sHsps_p23-like"/>
    <property type="match status" value="1"/>
</dbReference>
<feature type="domain" description="SHSP" evidence="3">
    <location>
        <begin position="17"/>
        <end position="103"/>
    </location>
</feature>
<protein>
    <submittedName>
        <fullName evidence="4">Hsp20/alpha crystallin family protein</fullName>
    </submittedName>
</protein>
<evidence type="ECO:0000313" key="4">
    <source>
        <dbReference type="EMBL" id="SHF23979.1"/>
    </source>
</evidence>
<dbReference type="RefSeq" id="WP_062182146.1">
    <property type="nucleotide sequence ID" value="NZ_BBXL01000015.1"/>
</dbReference>
<dbReference type="EMBL" id="FQUC01000004">
    <property type="protein sequence ID" value="SHF23979.1"/>
    <property type="molecule type" value="Genomic_DNA"/>
</dbReference>
<dbReference type="STRING" id="1346286.SAMN05444362_104253"/>
<evidence type="ECO:0000256" key="2">
    <source>
        <dbReference type="RuleBase" id="RU003616"/>
    </source>
</evidence>
<reference evidence="5" key="1">
    <citation type="submission" date="2016-11" db="EMBL/GenBank/DDBJ databases">
        <authorList>
            <person name="Varghese N."/>
            <person name="Submissions S."/>
        </authorList>
    </citation>
    <scope>NUCLEOTIDE SEQUENCE [LARGE SCALE GENOMIC DNA]</scope>
    <source>
        <strain evidence="5">DSM 27370</strain>
    </source>
</reference>
<keyword evidence="5" id="KW-1185">Reference proteome</keyword>
<evidence type="ECO:0000259" key="3">
    <source>
        <dbReference type="PROSITE" id="PS01031"/>
    </source>
</evidence>
<dbReference type="InterPro" id="IPR008978">
    <property type="entry name" value="HSP20-like_chaperone"/>
</dbReference>
<dbReference type="Gene3D" id="2.60.40.790">
    <property type="match status" value="1"/>
</dbReference>
<dbReference type="InterPro" id="IPR002068">
    <property type="entry name" value="A-crystallin/Hsp20_dom"/>
</dbReference>
<organism evidence="4 5">
    <name type="scientific">Dysgonomonas macrotermitis</name>
    <dbReference type="NCBI Taxonomy" id="1346286"/>
    <lineage>
        <taxon>Bacteria</taxon>
        <taxon>Pseudomonadati</taxon>
        <taxon>Bacteroidota</taxon>
        <taxon>Bacteroidia</taxon>
        <taxon>Bacteroidales</taxon>
        <taxon>Dysgonomonadaceae</taxon>
        <taxon>Dysgonomonas</taxon>
    </lineage>
</organism>
<dbReference type="Pfam" id="PF00011">
    <property type="entry name" value="HSP20"/>
    <property type="match status" value="1"/>
</dbReference>
<sequence length="103" mass="11947">MESQNILVVPSVELRRDYHKGCYSSVSYVDNKDEFKVELYAPGFKEQDFNLQIADQMLSIYAEQRGTGNCFRRNIKLPDTIDVASNSLYYKHGSFKVTFHKNV</sequence>